<dbReference type="OrthoDB" id="4062651at2759"/>
<feature type="domain" description="Protein kinase" evidence="1">
    <location>
        <begin position="1"/>
        <end position="265"/>
    </location>
</feature>
<dbReference type="GO" id="GO:0004674">
    <property type="term" value="F:protein serine/threonine kinase activity"/>
    <property type="evidence" value="ECO:0007669"/>
    <property type="project" value="TreeGrafter"/>
</dbReference>
<reference evidence="2" key="1">
    <citation type="submission" date="2019-10" db="EMBL/GenBank/DDBJ databases">
        <title>Conservation and host-specific expression of non-tandemly repeated heterogenous ribosome RNA gene in arbuscular mycorrhizal fungi.</title>
        <authorList>
            <person name="Maeda T."/>
            <person name="Kobayashi Y."/>
            <person name="Nakagawa T."/>
            <person name="Ezawa T."/>
            <person name="Yamaguchi K."/>
            <person name="Bino T."/>
            <person name="Nishimoto Y."/>
            <person name="Shigenobu S."/>
            <person name="Kawaguchi M."/>
        </authorList>
    </citation>
    <scope>NUCLEOTIDE SEQUENCE</scope>
    <source>
        <strain evidence="2">HR1</strain>
    </source>
</reference>
<dbReference type="InterPro" id="IPR011009">
    <property type="entry name" value="Kinase-like_dom_sf"/>
</dbReference>
<dbReference type="Proteomes" id="UP000615446">
    <property type="component" value="Unassembled WGS sequence"/>
</dbReference>
<dbReference type="InterPro" id="IPR051681">
    <property type="entry name" value="Ser/Thr_Kinases-Pseudokinases"/>
</dbReference>
<organism evidence="2 3">
    <name type="scientific">Rhizophagus clarus</name>
    <dbReference type="NCBI Taxonomy" id="94130"/>
    <lineage>
        <taxon>Eukaryota</taxon>
        <taxon>Fungi</taxon>
        <taxon>Fungi incertae sedis</taxon>
        <taxon>Mucoromycota</taxon>
        <taxon>Glomeromycotina</taxon>
        <taxon>Glomeromycetes</taxon>
        <taxon>Glomerales</taxon>
        <taxon>Glomeraceae</taxon>
        <taxon>Rhizophagus</taxon>
    </lineage>
</organism>
<dbReference type="GO" id="GO:0005524">
    <property type="term" value="F:ATP binding"/>
    <property type="evidence" value="ECO:0007669"/>
    <property type="project" value="InterPro"/>
</dbReference>
<dbReference type="PANTHER" id="PTHR44329:SF214">
    <property type="entry name" value="PROTEIN KINASE DOMAIN-CONTAINING PROTEIN"/>
    <property type="match status" value="1"/>
</dbReference>
<accession>A0A8H3L6Q7</accession>
<name>A0A8H3L6Q7_9GLOM</name>
<dbReference type="PROSITE" id="PS50011">
    <property type="entry name" value="PROTEIN_KINASE_DOM"/>
    <property type="match status" value="1"/>
</dbReference>
<comment type="caution">
    <text evidence="2">The sequence shown here is derived from an EMBL/GenBank/DDBJ whole genome shotgun (WGS) entry which is preliminary data.</text>
</comment>
<dbReference type="EMBL" id="BLAL01000053">
    <property type="protein sequence ID" value="GES80950.1"/>
    <property type="molecule type" value="Genomic_DNA"/>
</dbReference>
<dbReference type="InterPro" id="IPR000719">
    <property type="entry name" value="Prot_kinase_dom"/>
</dbReference>
<evidence type="ECO:0000259" key="1">
    <source>
        <dbReference type="PROSITE" id="PS50011"/>
    </source>
</evidence>
<sequence length="369" mass="42797">MNEKFNFNKLHIPHINCYCGDLIKYRKKSGNRDVDNFIDGTIVNHNGNCYYHYYYNYPLFLKWVPYRKFSNVKKIGEGGFATVYSAIWIDGKEKYAKQDDGTFKKIGSEAIKVALKKLNGSQNMSSEYLNEDFHSGNILQAYNSYRKTNISYVSDFGLSRPANEKKSDNRIYGVLPYIAPEVLNGEPYTSSSDIYSFGVIMTELSSGKPPFYNRKHDLSLALEICNGLRPEFGKGTPKIYKELAYRCLNANPDQRPTANKLHSILYYWYYCIFDIENFPYPEDFQERFGYNLEEVRRKFEKADQKIAKISTLYKKNPDAIYTSRGFTFSNLPKPTNSSIITSYINNDKDYHDSELNSRSNLKDGRFDGL</sequence>
<dbReference type="Gene3D" id="1.10.510.10">
    <property type="entry name" value="Transferase(Phosphotransferase) domain 1"/>
    <property type="match status" value="1"/>
</dbReference>
<dbReference type="AlphaFoldDB" id="A0A8H3L6Q7"/>
<keyword evidence="2" id="KW-0808">Transferase</keyword>
<keyword evidence="2" id="KW-0418">Kinase</keyword>
<gene>
    <name evidence="2" type="ORF">RCL2_000821000</name>
</gene>
<dbReference type="SUPFAM" id="SSF56112">
    <property type="entry name" value="Protein kinase-like (PK-like)"/>
    <property type="match status" value="1"/>
</dbReference>
<dbReference type="Gene3D" id="3.30.200.20">
    <property type="entry name" value="Phosphorylase Kinase, domain 1"/>
    <property type="match status" value="1"/>
</dbReference>
<protein>
    <submittedName>
        <fullName evidence="2">Kinase-like domain-containing protein</fullName>
    </submittedName>
</protein>
<proteinExistence type="predicted"/>
<evidence type="ECO:0000313" key="2">
    <source>
        <dbReference type="EMBL" id="GES80950.1"/>
    </source>
</evidence>
<dbReference type="PANTHER" id="PTHR44329">
    <property type="entry name" value="SERINE/THREONINE-PROTEIN KINASE TNNI3K-RELATED"/>
    <property type="match status" value="1"/>
</dbReference>
<evidence type="ECO:0000313" key="3">
    <source>
        <dbReference type="Proteomes" id="UP000615446"/>
    </source>
</evidence>
<dbReference type="Pfam" id="PF00069">
    <property type="entry name" value="Pkinase"/>
    <property type="match status" value="1"/>
</dbReference>